<dbReference type="EMBL" id="JAOYFB010000001">
    <property type="protein sequence ID" value="KAK4004988.1"/>
    <property type="molecule type" value="Genomic_DNA"/>
</dbReference>
<comment type="caution">
    <text evidence="1">The sequence shown here is derived from an EMBL/GenBank/DDBJ whole genome shotgun (WGS) entry which is preliminary data.</text>
</comment>
<keyword evidence="2" id="KW-1185">Reference proteome</keyword>
<evidence type="ECO:0000313" key="2">
    <source>
        <dbReference type="Proteomes" id="UP001234178"/>
    </source>
</evidence>
<sequence>MKKKTVFLFNHQQSSVMRMSPVCLPLLATWYSSSQGRQYRQTRRCTASCHRQQKVAEYRSRNGNSNVAVGNSPIAMKQLYPTATKSGSMRFYHHTQKVNLPYIKADRNVQLLDIR</sequence>
<reference evidence="1 2" key="1">
    <citation type="journal article" date="2023" name="Nucleic Acids Res.">
        <title>The hologenome of Daphnia magna reveals possible DNA methylation and microbiome-mediated evolution of the host genome.</title>
        <authorList>
            <person name="Chaturvedi A."/>
            <person name="Li X."/>
            <person name="Dhandapani V."/>
            <person name="Marshall H."/>
            <person name="Kissane S."/>
            <person name="Cuenca-Cambronero M."/>
            <person name="Asole G."/>
            <person name="Calvet F."/>
            <person name="Ruiz-Romero M."/>
            <person name="Marangio P."/>
            <person name="Guigo R."/>
            <person name="Rago D."/>
            <person name="Mirbahai L."/>
            <person name="Eastwood N."/>
            <person name="Colbourne J.K."/>
            <person name="Zhou J."/>
            <person name="Mallon E."/>
            <person name="Orsini L."/>
        </authorList>
    </citation>
    <scope>NUCLEOTIDE SEQUENCE [LARGE SCALE GENOMIC DNA]</scope>
    <source>
        <strain evidence="1">LRV0_1</strain>
    </source>
</reference>
<accession>A0ABQ9YWG0</accession>
<evidence type="ECO:0000313" key="1">
    <source>
        <dbReference type="EMBL" id="KAK4004988.1"/>
    </source>
</evidence>
<gene>
    <name evidence="1" type="ORF">OUZ56_006713</name>
</gene>
<name>A0ABQ9YWG0_9CRUS</name>
<protein>
    <submittedName>
        <fullName evidence="1">Uncharacterized protein</fullName>
    </submittedName>
</protein>
<proteinExistence type="predicted"/>
<organism evidence="1 2">
    <name type="scientific">Daphnia magna</name>
    <dbReference type="NCBI Taxonomy" id="35525"/>
    <lineage>
        <taxon>Eukaryota</taxon>
        <taxon>Metazoa</taxon>
        <taxon>Ecdysozoa</taxon>
        <taxon>Arthropoda</taxon>
        <taxon>Crustacea</taxon>
        <taxon>Branchiopoda</taxon>
        <taxon>Diplostraca</taxon>
        <taxon>Cladocera</taxon>
        <taxon>Anomopoda</taxon>
        <taxon>Daphniidae</taxon>
        <taxon>Daphnia</taxon>
    </lineage>
</organism>
<dbReference type="Proteomes" id="UP001234178">
    <property type="component" value="Unassembled WGS sequence"/>
</dbReference>